<gene>
    <name evidence="1" type="ORF">GL286_06825</name>
</gene>
<dbReference type="Gene3D" id="3.20.20.140">
    <property type="entry name" value="Metal-dependent hydrolases"/>
    <property type="match status" value="1"/>
</dbReference>
<proteinExistence type="predicted"/>
<dbReference type="Pfam" id="PF01244">
    <property type="entry name" value="Peptidase_M19"/>
    <property type="match status" value="1"/>
</dbReference>
<comment type="caution">
    <text evidence="1">The sequence shown here is derived from an EMBL/GenBank/DDBJ whole genome shotgun (WGS) entry which is preliminary data.</text>
</comment>
<sequence length="390" mass="41995">MIRRIFSGLIVLIILATIAVVVWGPAYVERSLNPVTGPAEGWPVSPQAQALHDSLTIGDLHSDALLWDRDLRTRVDRGHTDIPRLAEGNVALQVFTTVTKSPRGQNYSHNETEAPDNITPLFIGQLRPVHSWFSLKERALAQAADLSRAAAESPEQLLIIRSPEDLQTLLETRRNGAKTVGAILGMEGAHPLEGKLDNLRVLYGAGFRLIGLTHFFDNEIGGSLHGKGGPNSGLTEFGREVVREAVARRMIIDLAHASQQTVRDVLAMPGTHPVLSHTGIYSHCPSPRNLSDELVKAIAAKGGLIGIGYWSDVVCGNTPADIAKAIQTAIRLVGDDHVALGSDFDGSVDAPFDASDLAVLTQALMDVGLNDDQISKVMGGNMIRYLAETL</sequence>
<dbReference type="InterPro" id="IPR008257">
    <property type="entry name" value="Pept_M19"/>
</dbReference>
<dbReference type="EMBL" id="WMIE01000002">
    <property type="protein sequence ID" value="MTH77433.1"/>
    <property type="molecule type" value="Genomic_DNA"/>
</dbReference>
<organism evidence="1 2">
    <name type="scientific">Paracoccus aestuariivivens</name>
    <dbReference type="NCBI Taxonomy" id="1820333"/>
    <lineage>
        <taxon>Bacteria</taxon>
        <taxon>Pseudomonadati</taxon>
        <taxon>Pseudomonadota</taxon>
        <taxon>Alphaproteobacteria</taxon>
        <taxon>Rhodobacterales</taxon>
        <taxon>Paracoccaceae</taxon>
        <taxon>Paracoccus</taxon>
    </lineage>
</organism>
<accession>A0A6L6J5P6</accession>
<dbReference type="SUPFAM" id="SSF51556">
    <property type="entry name" value="Metallo-dependent hydrolases"/>
    <property type="match status" value="1"/>
</dbReference>
<evidence type="ECO:0000313" key="2">
    <source>
        <dbReference type="Proteomes" id="UP000478183"/>
    </source>
</evidence>
<dbReference type="InterPro" id="IPR032466">
    <property type="entry name" value="Metal_Hydrolase"/>
</dbReference>
<dbReference type="RefSeq" id="WP_170295074.1">
    <property type="nucleotide sequence ID" value="NZ_WMIE01000002.1"/>
</dbReference>
<protein>
    <submittedName>
        <fullName evidence="1">Peptidase M19</fullName>
    </submittedName>
</protein>
<dbReference type="Proteomes" id="UP000478183">
    <property type="component" value="Unassembled WGS sequence"/>
</dbReference>
<dbReference type="GO" id="GO:0070573">
    <property type="term" value="F:metallodipeptidase activity"/>
    <property type="evidence" value="ECO:0007669"/>
    <property type="project" value="InterPro"/>
</dbReference>
<name>A0A6L6J5P6_9RHOB</name>
<keyword evidence="2" id="KW-1185">Reference proteome</keyword>
<evidence type="ECO:0000313" key="1">
    <source>
        <dbReference type="EMBL" id="MTH77433.1"/>
    </source>
</evidence>
<dbReference type="CDD" id="cd01301">
    <property type="entry name" value="rDP_like"/>
    <property type="match status" value="1"/>
</dbReference>
<dbReference type="PROSITE" id="PS51365">
    <property type="entry name" value="RENAL_DIPEPTIDASE_2"/>
    <property type="match status" value="1"/>
</dbReference>
<reference evidence="1 2" key="1">
    <citation type="submission" date="2019-11" db="EMBL/GenBank/DDBJ databases">
        <authorList>
            <person name="Dong K."/>
        </authorList>
    </citation>
    <scope>NUCLEOTIDE SEQUENCE [LARGE SCALE GENOMIC DNA]</scope>
    <source>
        <strain evidence="1 2">NBRC 111993</strain>
    </source>
</reference>
<dbReference type="PANTHER" id="PTHR10443:SF12">
    <property type="entry name" value="DIPEPTIDASE"/>
    <property type="match status" value="1"/>
</dbReference>
<dbReference type="AlphaFoldDB" id="A0A6L6J5P6"/>
<dbReference type="PANTHER" id="PTHR10443">
    <property type="entry name" value="MICROSOMAL DIPEPTIDASE"/>
    <property type="match status" value="1"/>
</dbReference>
<dbReference type="GO" id="GO:0006508">
    <property type="term" value="P:proteolysis"/>
    <property type="evidence" value="ECO:0007669"/>
    <property type="project" value="InterPro"/>
</dbReference>